<evidence type="ECO:0000313" key="2">
    <source>
        <dbReference type="Proteomes" id="UP000007151"/>
    </source>
</evidence>
<dbReference type="AlphaFoldDB" id="A0A212EWC2"/>
<reference evidence="1 2" key="1">
    <citation type="journal article" date="2011" name="Cell">
        <title>The monarch butterfly genome yields insights into long-distance migration.</title>
        <authorList>
            <person name="Zhan S."/>
            <person name="Merlin C."/>
            <person name="Boore J.L."/>
            <person name="Reppert S.M."/>
        </authorList>
    </citation>
    <scope>NUCLEOTIDE SEQUENCE [LARGE SCALE GENOMIC DNA]</scope>
    <source>
        <strain evidence="1">F-2</strain>
    </source>
</reference>
<comment type="caution">
    <text evidence="1">The sequence shown here is derived from an EMBL/GenBank/DDBJ whole genome shotgun (WGS) entry which is preliminary data.</text>
</comment>
<organism evidence="1 2">
    <name type="scientific">Danaus plexippus plexippus</name>
    <dbReference type="NCBI Taxonomy" id="278856"/>
    <lineage>
        <taxon>Eukaryota</taxon>
        <taxon>Metazoa</taxon>
        <taxon>Ecdysozoa</taxon>
        <taxon>Arthropoda</taxon>
        <taxon>Hexapoda</taxon>
        <taxon>Insecta</taxon>
        <taxon>Pterygota</taxon>
        <taxon>Neoptera</taxon>
        <taxon>Endopterygota</taxon>
        <taxon>Lepidoptera</taxon>
        <taxon>Glossata</taxon>
        <taxon>Ditrysia</taxon>
        <taxon>Papilionoidea</taxon>
        <taxon>Nymphalidae</taxon>
        <taxon>Danainae</taxon>
        <taxon>Danaini</taxon>
        <taxon>Danaina</taxon>
        <taxon>Danaus</taxon>
        <taxon>Danaus</taxon>
    </lineage>
</organism>
<dbReference type="KEGG" id="dpl:KGM_200049"/>
<evidence type="ECO:0000313" key="1">
    <source>
        <dbReference type="EMBL" id="OWR45779.1"/>
    </source>
</evidence>
<proteinExistence type="predicted"/>
<dbReference type="InParanoid" id="A0A212EWC2"/>
<dbReference type="EMBL" id="AGBW02012028">
    <property type="protein sequence ID" value="OWR45779.1"/>
    <property type="molecule type" value="Genomic_DNA"/>
</dbReference>
<protein>
    <submittedName>
        <fullName evidence="1">Uncharacterized protein</fullName>
    </submittedName>
</protein>
<keyword evidence="2" id="KW-1185">Reference proteome</keyword>
<name>A0A212EWC2_DANPL</name>
<accession>A0A212EWC2</accession>
<sequence length="440" mass="50229">MEDDDKKNKVFSYSNLENQTYRYLQHLAKSLELPANFKKIYLIELILAKKHNTDVEVNNIIKRVKTERLQLVCARKEWLKRKQIVHKSSPPIMSTPKRFSYSPEMRTISYNPKRNLLRNISAKNSCDRVLRSFDMKNYTSNSIDNLNKESSIKIIANGGFPQINLAKCVMKRHRPSILTSNTGLKRQLMLTSAMDTIDQPAKRKRTLSGIYPIQDLIPRNLTTDSVCLRKIDGSLAKINALIQKSNSTMPIQKNSYRNQDVNVQEIINCVESSNVLQYPNMSALDTSTADSYSDADLYSIHYHKKIKEQIRCERIRNVPESQHLPDISEVFSQLSQLNRKDLTAPLYVQVSSESERTQNYVYNMPRGSSAVMLETLYNFKNQLITNTPLLKIASTANTKSVYSTPTVVTALPQPSTVTADAYPCKSISFILHACVMLPCF</sequence>
<dbReference type="Proteomes" id="UP000007151">
    <property type="component" value="Unassembled WGS sequence"/>
</dbReference>
<gene>
    <name evidence="1" type="ORF">KGM_200049</name>
</gene>